<dbReference type="EMBL" id="UINC01219165">
    <property type="protein sequence ID" value="SVE46515.1"/>
    <property type="molecule type" value="Genomic_DNA"/>
</dbReference>
<evidence type="ECO:0000313" key="1">
    <source>
        <dbReference type="EMBL" id="SVE46515.1"/>
    </source>
</evidence>
<accession>A0A383DQL1</accession>
<feature type="non-terminal residue" evidence="1">
    <location>
        <position position="26"/>
    </location>
</feature>
<dbReference type="AlphaFoldDB" id="A0A383DQL1"/>
<gene>
    <name evidence="1" type="ORF">METZ01_LOCUS499369</name>
</gene>
<organism evidence="1">
    <name type="scientific">marine metagenome</name>
    <dbReference type="NCBI Taxonomy" id="408172"/>
    <lineage>
        <taxon>unclassified sequences</taxon>
        <taxon>metagenomes</taxon>
        <taxon>ecological metagenomes</taxon>
    </lineage>
</organism>
<reference evidence="1" key="1">
    <citation type="submission" date="2018-05" db="EMBL/GenBank/DDBJ databases">
        <authorList>
            <person name="Lanie J.A."/>
            <person name="Ng W.-L."/>
            <person name="Kazmierczak K.M."/>
            <person name="Andrzejewski T.M."/>
            <person name="Davidsen T.M."/>
            <person name="Wayne K.J."/>
            <person name="Tettelin H."/>
            <person name="Glass J.I."/>
            <person name="Rusch D."/>
            <person name="Podicherti R."/>
            <person name="Tsui H.-C.T."/>
            <person name="Winkler M.E."/>
        </authorList>
    </citation>
    <scope>NUCLEOTIDE SEQUENCE</scope>
</reference>
<name>A0A383DQL1_9ZZZZ</name>
<protein>
    <submittedName>
        <fullName evidence="1">Uncharacterized protein</fullName>
    </submittedName>
</protein>
<sequence length="26" mass="3060">MLLFLNILSSYRSKKTKNFGKILCIQ</sequence>
<proteinExistence type="predicted"/>